<organism evidence="1 2">
    <name type="scientific">Rhizoctonia solani 123E</name>
    <dbReference type="NCBI Taxonomy" id="1423351"/>
    <lineage>
        <taxon>Eukaryota</taxon>
        <taxon>Fungi</taxon>
        <taxon>Dikarya</taxon>
        <taxon>Basidiomycota</taxon>
        <taxon>Agaricomycotina</taxon>
        <taxon>Agaricomycetes</taxon>
        <taxon>Cantharellales</taxon>
        <taxon>Ceratobasidiaceae</taxon>
        <taxon>Rhizoctonia</taxon>
    </lineage>
</organism>
<reference evidence="1 2" key="1">
    <citation type="submission" date="2013-12" db="EMBL/GenBank/DDBJ databases">
        <authorList>
            <person name="Cubeta M."/>
            <person name="Pakala S."/>
            <person name="Fedorova N."/>
            <person name="Thomas E."/>
            <person name="Dean R."/>
            <person name="Jabaji S."/>
            <person name="Neate S."/>
            <person name="Toda T."/>
            <person name="Tavantzis S."/>
            <person name="Vilgalys R."/>
            <person name="Bharathan N."/>
            <person name="Pakala S."/>
            <person name="Losada L.S."/>
            <person name="Zafar N."/>
            <person name="Nierman W."/>
        </authorList>
    </citation>
    <scope>NUCLEOTIDE SEQUENCE [LARGE SCALE GENOMIC DNA]</scope>
    <source>
        <strain evidence="1 2">123E</strain>
    </source>
</reference>
<comment type="caution">
    <text evidence="1">The sequence shown here is derived from an EMBL/GenBank/DDBJ whole genome shotgun (WGS) entry which is preliminary data.</text>
</comment>
<dbReference type="OrthoDB" id="5835829at2759"/>
<evidence type="ECO:0000313" key="1">
    <source>
        <dbReference type="EMBL" id="KEP48855.1"/>
    </source>
</evidence>
<protein>
    <submittedName>
        <fullName evidence="1">Uncharacterized protein</fullName>
    </submittedName>
</protein>
<evidence type="ECO:0000313" key="2">
    <source>
        <dbReference type="Proteomes" id="UP000027456"/>
    </source>
</evidence>
<dbReference type="AlphaFoldDB" id="A0A074RU86"/>
<name>A0A074RU86_9AGAM</name>
<dbReference type="EMBL" id="AZST01000444">
    <property type="protein sequence ID" value="KEP48855.1"/>
    <property type="molecule type" value="Genomic_DNA"/>
</dbReference>
<sequence length="100" mass="11382">MNQTPVLDHPVCFFLLGRQFIISLSHGEWNSSTEALVPAVPIDVLAVYHELQSDQLANVMQIVALRNCRLQVRIGPLNPKLIKMVEMLRSSGRTERFVKR</sequence>
<gene>
    <name evidence="1" type="ORF">V565_113890</name>
</gene>
<proteinExistence type="predicted"/>
<accession>A0A074RU86</accession>
<keyword evidence="2" id="KW-1185">Reference proteome</keyword>
<dbReference type="Proteomes" id="UP000027456">
    <property type="component" value="Unassembled WGS sequence"/>
</dbReference>
<dbReference type="HOGENOM" id="CLU_2307639_0_0_1"/>